<dbReference type="Pfam" id="PF02518">
    <property type="entry name" value="HATPase_c"/>
    <property type="match status" value="1"/>
</dbReference>
<dbReference type="Gene3D" id="1.20.120.620">
    <property type="entry name" value="Backbone structure of the membrane domain of e. Coli histidine kinase receptor kdpd"/>
    <property type="match status" value="1"/>
</dbReference>
<evidence type="ECO:0000256" key="1">
    <source>
        <dbReference type="ARBA" id="ARBA00000085"/>
    </source>
</evidence>
<evidence type="ECO:0000259" key="18">
    <source>
        <dbReference type="PROSITE" id="PS50112"/>
    </source>
</evidence>
<feature type="domain" description="Response regulatory" evidence="17">
    <location>
        <begin position="814"/>
        <end position="936"/>
    </location>
</feature>
<accession>A0ABV0KCN0</accession>
<dbReference type="CDD" id="cd00130">
    <property type="entry name" value="PAS"/>
    <property type="match status" value="2"/>
</dbReference>
<dbReference type="NCBIfam" id="TIGR00229">
    <property type="entry name" value="sensory_box"/>
    <property type="match status" value="2"/>
</dbReference>
<dbReference type="EMBL" id="JAMPKX010000028">
    <property type="protein sequence ID" value="MEP0950330.1"/>
    <property type="molecule type" value="Genomic_DNA"/>
</dbReference>
<keyword evidence="12 15" id="KW-0472">Membrane</keyword>
<dbReference type="Pfam" id="PF00512">
    <property type="entry name" value="HisKA"/>
    <property type="match status" value="1"/>
</dbReference>
<evidence type="ECO:0000256" key="9">
    <source>
        <dbReference type="ARBA" id="ARBA00022840"/>
    </source>
</evidence>
<dbReference type="InterPro" id="IPR001789">
    <property type="entry name" value="Sig_transdc_resp-reg_receiver"/>
</dbReference>
<organism evidence="20 21">
    <name type="scientific">Leptolyngbya subtilissima DQ-A4</name>
    <dbReference type="NCBI Taxonomy" id="2933933"/>
    <lineage>
        <taxon>Bacteria</taxon>
        <taxon>Bacillati</taxon>
        <taxon>Cyanobacteriota</taxon>
        <taxon>Cyanophyceae</taxon>
        <taxon>Leptolyngbyales</taxon>
        <taxon>Leptolyngbyaceae</taxon>
        <taxon>Leptolyngbya group</taxon>
        <taxon>Leptolyngbya</taxon>
    </lineage>
</organism>
<dbReference type="InterPro" id="IPR013656">
    <property type="entry name" value="PAS_4"/>
</dbReference>
<dbReference type="InterPro" id="IPR000014">
    <property type="entry name" value="PAS"/>
</dbReference>
<keyword evidence="11" id="KW-0902">Two-component regulatory system</keyword>
<name>A0ABV0KCN0_9CYAN</name>
<keyword evidence="10 15" id="KW-1133">Transmembrane helix</keyword>
<dbReference type="PROSITE" id="PS50113">
    <property type="entry name" value="PAC"/>
    <property type="match status" value="1"/>
</dbReference>
<dbReference type="RefSeq" id="WP_277882352.1">
    <property type="nucleotide sequence ID" value="NZ_JAMPKX010000028.1"/>
</dbReference>
<comment type="caution">
    <text evidence="20">The sequence shown here is derived from an EMBL/GenBank/DDBJ whole genome shotgun (WGS) entry which is preliminary data.</text>
</comment>
<dbReference type="Proteomes" id="UP001482513">
    <property type="component" value="Unassembled WGS sequence"/>
</dbReference>
<evidence type="ECO:0000256" key="4">
    <source>
        <dbReference type="ARBA" id="ARBA00022553"/>
    </source>
</evidence>
<dbReference type="InterPro" id="IPR025201">
    <property type="entry name" value="KdpD_TM"/>
</dbReference>
<dbReference type="InterPro" id="IPR038318">
    <property type="entry name" value="KdpD_sf"/>
</dbReference>
<keyword evidence="8" id="KW-0418">Kinase</keyword>
<evidence type="ECO:0000256" key="8">
    <source>
        <dbReference type="ARBA" id="ARBA00022777"/>
    </source>
</evidence>
<protein>
    <recommendedName>
        <fullName evidence="3">histidine kinase</fullName>
        <ecNumber evidence="3">2.7.13.3</ecNumber>
    </recommendedName>
</protein>
<evidence type="ECO:0000256" key="5">
    <source>
        <dbReference type="ARBA" id="ARBA00022679"/>
    </source>
</evidence>
<dbReference type="CDD" id="cd00082">
    <property type="entry name" value="HisKA"/>
    <property type="match status" value="1"/>
</dbReference>
<keyword evidence="21" id="KW-1185">Reference proteome</keyword>
<dbReference type="InterPro" id="IPR036097">
    <property type="entry name" value="HisK_dim/P_sf"/>
</dbReference>
<dbReference type="InterPro" id="IPR005467">
    <property type="entry name" value="His_kinase_dom"/>
</dbReference>
<evidence type="ECO:0000313" key="21">
    <source>
        <dbReference type="Proteomes" id="UP001482513"/>
    </source>
</evidence>
<evidence type="ECO:0000256" key="14">
    <source>
        <dbReference type="SAM" id="Coils"/>
    </source>
</evidence>
<dbReference type="InterPro" id="IPR035965">
    <property type="entry name" value="PAS-like_dom_sf"/>
</dbReference>
<reference evidence="20 21" key="1">
    <citation type="submission" date="2022-04" db="EMBL/GenBank/DDBJ databases">
        <title>Positive selection, recombination, and allopatry shape intraspecific diversity of widespread and dominant cyanobacteria.</title>
        <authorList>
            <person name="Wei J."/>
            <person name="Shu W."/>
            <person name="Hu C."/>
        </authorList>
    </citation>
    <scope>NUCLEOTIDE SEQUENCE [LARGE SCALE GENOMIC DNA]</scope>
    <source>
        <strain evidence="20 21">DQ-A4</strain>
    </source>
</reference>
<dbReference type="InterPro" id="IPR000700">
    <property type="entry name" value="PAS-assoc_C"/>
</dbReference>
<evidence type="ECO:0000256" key="12">
    <source>
        <dbReference type="ARBA" id="ARBA00023136"/>
    </source>
</evidence>
<dbReference type="PROSITE" id="PS50110">
    <property type="entry name" value="RESPONSE_REGULATORY"/>
    <property type="match status" value="1"/>
</dbReference>
<dbReference type="SUPFAM" id="SSF55785">
    <property type="entry name" value="PYP-like sensor domain (PAS domain)"/>
    <property type="match status" value="3"/>
</dbReference>
<feature type="modified residue" description="4-aspartylphosphate" evidence="13">
    <location>
        <position position="867"/>
    </location>
</feature>
<evidence type="ECO:0000259" key="19">
    <source>
        <dbReference type="PROSITE" id="PS50113"/>
    </source>
</evidence>
<dbReference type="SMART" id="SM00387">
    <property type="entry name" value="HATPase_c"/>
    <property type="match status" value="1"/>
</dbReference>
<dbReference type="Pfam" id="PF13493">
    <property type="entry name" value="DUF4118"/>
    <property type="match status" value="1"/>
</dbReference>
<evidence type="ECO:0000256" key="7">
    <source>
        <dbReference type="ARBA" id="ARBA00022741"/>
    </source>
</evidence>
<dbReference type="Gene3D" id="3.30.450.20">
    <property type="entry name" value="PAS domain"/>
    <property type="match status" value="3"/>
</dbReference>
<keyword evidence="5" id="KW-0808">Transferase</keyword>
<dbReference type="InterPro" id="IPR003661">
    <property type="entry name" value="HisK_dim/P_dom"/>
</dbReference>
<feature type="transmembrane region" description="Helical" evidence="15">
    <location>
        <begin position="41"/>
        <end position="69"/>
    </location>
</feature>
<dbReference type="Gene3D" id="3.30.565.10">
    <property type="entry name" value="Histidine kinase-like ATPase, C-terminal domain"/>
    <property type="match status" value="1"/>
</dbReference>
<evidence type="ECO:0000256" key="3">
    <source>
        <dbReference type="ARBA" id="ARBA00012438"/>
    </source>
</evidence>
<dbReference type="Pfam" id="PF08448">
    <property type="entry name" value="PAS_4"/>
    <property type="match status" value="2"/>
</dbReference>
<keyword evidence="14" id="KW-0175">Coiled coil</keyword>
<dbReference type="PRINTS" id="PR00344">
    <property type="entry name" value="BCTRLSENSOR"/>
</dbReference>
<dbReference type="PROSITE" id="PS50112">
    <property type="entry name" value="PAS"/>
    <property type="match status" value="2"/>
</dbReference>
<feature type="domain" description="PAS" evidence="18">
    <location>
        <begin position="139"/>
        <end position="185"/>
    </location>
</feature>
<dbReference type="CDD" id="cd17580">
    <property type="entry name" value="REC_2_DhkD-like"/>
    <property type="match status" value="1"/>
</dbReference>
<dbReference type="SMART" id="SM00448">
    <property type="entry name" value="REC"/>
    <property type="match status" value="1"/>
</dbReference>
<feature type="domain" description="PAS" evidence="18">
    <location>
        <begin position="423"/>
        <end position="495"/>
    </location>
</feature>
<sequence length="939" mass="102832">MPNLTRSPLSRYGIASLSVLLAALLMLLLNPTLAMTQSPFLLFFGAVMVSAWSGGLGPGLVATALSGLISTYYFIPPLYSLSLNWSSGLRLSLFLLEGVLISVLAGELRVAKQRLERTLSQLQRSEADYRQLAMQSQAQAKTLTAIFSASVDHIYIFDQEGRYGYVSDGAAQVLGLSPDDLLGKTWRDIGLPAALMEPVDAQRKQVMSTGRSLKSETDFVTDNGVRSYEYILTPLSTDSSTNAVVVISRDITERKQAEAERHQSLLREQAARAEAEVQRNRLHSLLVQAPASICIDRGSEHIFEFANPLFSQLVGQRELIGRTVREAFPEIEGQGFFELLDQVFETGEAFVGNEVAARLDRQGNGTLEEGFFNFVYQPIFDVNGAVEGIITFGFEVTTQVVARRQAEALAEDLTTQQIALKKSEARFSRLVEANIIGVLLAAPNGTILEANDAFLKMVGYTREDLQKGLMNWGEMTPPEYRQQDEQVLQELASTGSCAPFEKVYIRKDGSHVPILLGAAQLESDELAWVCFVLDLTESKQVEVLLRQQAEALAQANRLKDEFLATVSHELRTPLNAMLGWATMLREKQLDDATQQRAIETIERNARAQNQLINDLLDVSRIITGKLRLDVRPVALVSVLEAALDSIRPAAEAKGIRLQSLLDPAAGPVSGDPDRLQQVFWNLLSNAVKFTPKDGRIQLRLERINSHVEITVSDTGQGISPEFLPYVFDRLQQADSTTTRTHGGLGLGLAIVRHLVELHGGQVQVASAGEGKGTTFMVNLPITIFRPEPTATERVHPAVSDTAPFIDAPSLAGIKVLVVDDEADARELLATLLRQSGAVVTVVTSAQEALATITQSSSEQRPDILVSDIGMPEVDGYMLMRQVRALTPEQGGRMPAIALTAYARTEDRIKALAAGFQSHVPKPVEPAEFIAVVVNLSERL</sequence>
<comment type="subcellular location">
    <subcellularLocation>
        <location evidence="2">Membrane</location>
        <topology evidence="2">Multi-pass membrane protein</topology>
    </subcellularLocation>
</comment>
<dbReference type="SUPFAM" id="SSF52172">
    <property type="entry name" value="CheY-like"/>
    <property type="match status" value="1"/>
</dbReference>
<dbReference type="InterPro" id="IPR011006">
    <property type="entry name" value="CheY-like_superfamily"/>
</dbReference>
<dbReference type="SMART" id="SM00388">
    <property type="entry name" value="HisKA"/>
    <property type="match status" value="1"/>
</dbReference>
<dbReference type="InterPro" id="IPR003594">
    <property type="entry name" value="HATPase_dom"/>
</dbReference>
<dbReference type="Gene3D" id="3.40.50.2300">
    <property type="match status" value="1"/>
</dbReference>
<feature type="coiled-coil region" evidence="14">
    <location>
        <begin position="105"/>
        <end position="135"/>
    </location>
</feature>
<dbReference type="PROSITE" id="PS50109">
    <property type="entry name" value="HIS_KIN"/>
    <property type="match status" value="1"/>
</dbReference>
<keyword evidence="9" id="KW-0067">ATP-binding</keyword>
<dbReference type="Pfam" id="PF00072">
    <property type="entry name" value="Response_reg"/>
    <property type="match status" value="1"/>
</dbReference>
<evidence type="ECO:0000256" key="13">
    <source>
        <dbReference type="PROSITE-ProRule" id="PRU00169"/>
    </source>
</evidence>
<comment type="catalytic activity">
    <reaction evidence="1">
        <text>ATP + protein L-histidine = ADP + protein N-phospho-L-histidine.</text>
        <dbReference type="EC" id="2.7.13.3"/>
    </reaction>
</comment>
<dbReference type="Pfam" id="PF13426">
    <property type="entry name" value="PAS_9"/>
    <property type="match status" value="1"/>
</dbReference>
<feature type="domain" description="PAC" evidence="19">
    <location>
        <begin position="213"/>
        <end position="263"/>
    </location>
</feature>
<dbReference type="SUPFAM" id="SSF55874">
    <property type="entry name" value="ATPase domain of HSP90 chaperone/DNA topoisomerase II/histidine kinase"/>
    <property type="match status" value="1"/>
</dbReference>
<dbReference type="InterPro" id="IPR004358">
    <property type="entry name" value="Sig_transdc_His_kin-like_C"/>
</dbReference>
<evidence type="ECO:0000259" key="16">
    <source>
        <dbReference type="PROSITE" id="PS50109"/>
    </source>
</evidence>
<evidence type="ECO:0000256" key="10">
    <source>
        <dbReference type="ARBA" id="ARBA00022989"/>
    </source>
</evidence>
<dbReference type="SMART" id="SM00091">
    <property type="entry name" value="PAS"/>
    <property type="match status" value="3"/>
</dbReference>
<proteinExistence type="predicted"/>
<dbReference type="EC" id="2.7.13.3" evidence="3"/>
<gene>
    <name evidence="20" type="ORF">NC992_25915</name>
</gene>
<evidence type="ECO:0000259" key="17">
    <source>
        <dbReference type="PROSITE" id="PS50110"/>
    </source>
</evidence>
<dbReference type="SUPFAM" id="SSF47384">
    <property type="entry name" value="Homodimeric domain of signal transducing histidine kinase"/>
    <property type="match status" value="1"/>
</dbReference>
<keyword evidence="7" id="KW-0547">Nucleotide-binding</keyword>
<feature type="domain" description="Histidine kinase" evidence="16">
    <location>
        <begin position="565"/>
        <end position="783"/>
    </location>
</feature>
<dbReference type="CDD" id="cd16922">
    <property type="entry name" value="HATPase_EvgS-ArcB-TorS-like"/>
    <property type="match status" value="1"/>
</dbReference>
<dbReference type="PANTHER" id="PTHR43547">
    <property type="entry name" value="TWO-COMPONENT HISTIDINE KINASE"/>
    <property type="match status" value="1"/>
</dbReference>
<dbReference type="Gene3D" id="1.10.287.130">
    <property type="match status" value="1"/>
</dbReference>
<evidence type="ECO:0000256" key="6">
    <source>
        <dbReference type="ARBA" id="ARBA00022692"/>
    </source>
</evidence>
<evidence type="ECO:0000256" key="2">
    <source>
        <dbReference type="ARBA" id="ARBA00004141"/>
    </source>
</evidence>
<dbReference type="InterPro" id="IPR036890">
    <property type="entry name" value="HATPase_C_sf"/>
</dbReference>
<keyword evidence="4 13" id="KW-0597">Phosphoprotein</keyword>
<keyword evidence="6 15" id="KW-0812">Transmembrane</keyword>
<dbReference type="PANTHER" id="PTHR43547:SF2">
    <property type="entry name" value="HYBRID SIGNAL TRANSDUCTION HISTIDINE KINASE C"/>
    <property type="match status" value="1"/>
</dbReference>
<feature type="transmembrane region" description="Helical" evidence="15">
    <location>
        <begin position="12"/>
        <end position="29"/>
    </location>
</feature>
<evidence type="ECO:0000313" key="20">
    <source>
        <dbReference type="EMBL" id="MEP0950330.1"/>
    </source>
</evidence>
<evidence type="ECO:0000256" key="11">
    <source>
        <dbReference type="ARBA" id="ARBA00023012"/>
    </source>
</evidence>
<feature type="transmembrane region" description="Helical" evidence="15">
    <location>
        <begin position="89"/>
        <end position="108"/>
    </location>
</feature>
<evidence type="ECO:0000256" key="15">
    <source>
        <dbReference type="SAM" id="Phobius"/>
    </source>
</evidence>